<comment type="caution">
    <text evidence="1">The sequence shown here is derived from an EMBL/GenBank/DDBJ whole genome shotgun (WGS) entry which is preliminary data.</text>
</comment>
<dbReference type="EMBL" id="JBGBPQ010000032">
    <property type="protein sequence ID" value="KAL1495415.1"/>
    <property type="molecule type" value="Genomic_DNA"/>
</dbReference>
<dbReference type="AlphaFoldDB" id="A0AB34I8Z2"/>
<keyword evidence="2" id="KW-1185">Reference proteome</keyword>
<protein>
    <submittedName>
        <fullName evidence="1">Uncharacterized protein</fullName>
    </submittedName>
</protein>
<gene>
    <name evidence="1" type="ORF">AB1Y20_016783</name>
</gene>
<dbReference type="Proteomes" id="UP001515480">
    <property type="component" value="Unassembled WGS sequence"/>
</dbReference>
<evidence type="ECO:0000313" key="2">
    <source>
        <dbReference type="Proteomes" id="UP001515480"/>
    </source>
</evidence>
<proteinExistence type="predicted"/>
<organism evidence="1 2">
    <name type="scientific">Prymnesium parvum</name>
    <name type="common">Toxic golden alga</name>
    <dbReference type="NCBI Taxonomy" id="97485"/>
    <lineage>
        <taxon>Eukaryota</taxon>
        <taxon>Haptista</taxon>
        <taxon>Haptophyta</taxon>
        <taxon>Prymnesiophyceae</taxon>
        <taxon>Prymnesiales</taxon>
        <taxon>Prymnesiaceae</taxon>
        <taxon>Prymnesium</taxon>
    </lineage>
</organism>
<accession>A0AB34I8Z2</accession>
<name>A0AB34I8Z2_PRYPA</name>
<reference evidence="1 2" key="1">
    <citation type="journal article" date="2024" name="Science">
        <title>Giant polyketide synthase enzymes in the biosynthesis of giant marine polyether toxins.</title>
        <authorList>
            <person name="Fallon T.R."/>
            <person name="Shende V.V."/>
            <person name="Wierzbicki I.H."/>
            <person name="Pendleton A.L."/>
            <person name="Watervoot N.F."/>
            <person name="Auber R.P."/>
            <person name="Gonzalez D.J."/>
            <person name="Wisecaver J.H."/>
            <person name="Moore B.S."/>
        </authorList>
    </citation>
    <scope>NUCLEOTIDE SEQUENCE [LARGE SCALE GENOMIC DNA]</scope>
    <source>
        <strain evidence="1 2">12B1</strain>
    </source>
</reference>
<evidence type="ECO:0000313" key="1">
    <source>
        <dbReference type="EMBL" id="KAL1495415.1"/>
    </source>
</evidence>
<sequence>MVAASMTLDDWLRHNSVLYDIIMASISLDEDQFQHVESSFGGVSDGNALYEWVLTHADDHKMSSQLSLKENLKKLVIQDYGWHVI</sequence>